<dbReference type="Proteomes" id="UP000264800">
    <property type="component" value="Unplaced"/>
</dbReference>
<dbReference type="SMART" id="SM00409">
    <property type="entry name" value="IG"/>
    <property type="match status" value="1"/>
</dbReference>
<proteinExistence type="predicted"/>
<dbReference type="Ensembl" id="ENSKMAT00000010700.1">
    <property type="protein sequence ID" value="ENSKMAP00000010540.1"/>
    <property type="gene ID" value="ENSKMAG00000007910.1"/>
</dbReference>
<dbReference type="GeneTree" id="ENSGT00940000177788"/>
<reference evidence="3" key="1">
    <citation type="submission" date="2025-08" db="UniProtKB">
        <authorList>
            <consortium name="Ensembl"/>
        </authorList>
    </citation>
    <scope>IDENTIFICATION</scope>
</reference>
<feature type="chain" id="PRO_5018696522" description="Ig-like domain-containing protein" evidence="1">
    <location>
        <begin position="22"/>
        <end position="130"/>
    </location>
</feature>
<evidence type="ECO:0000313" key="3">
    <source>
        <dbReference type="Ensembl" id="ENSKMAP00000010540.1"/>
    </source>
</evidence>
<keyword evidence="1" id="KW-0732">Signal</keyword>
<feature type="domain" description="Ig-like" evidence="2">
    <location>
        <begin position="21"/>
        <end position="122"/>
    </location>
</feature>
<dbReference type="InterPro" id="IPR007110">
    <property type="entry name" value="Ig-like_dom"/>
</dbReference>
<dbReference type="AlphaFoldDB" id="A0A3Q3A3Z3"/>
<dbReference type="STRING" id="37003.ENSKMAP00000010540"/>
<evidence type="ECO:0000313" key="4">
    <source>
        <dbReference type="Proteomes" id="UP000264800"/>
    </source>
</evidence>
<dbReference type="SUPFAM" id="SSF48726">
    <property type="entry name" value="Immunoglobulin"/>
    <property type="match status" value="1"/>
</dbReference>
<evidence type="ECO:0000259" key="2">
    <source>
        <dbReference type="PROSITE" id="PS50835"/>
    </source>
</evidence>
<name>A0A3Q3A3Z3_KRYMA</name>
<keyword evidence="4" id="KW-1185">Reference proteome</keyword>
<protein>
    <recommendedName>
        <fullName evidence="2">Ig-like domain-containing protein</fullName>
    </recommendedName>
</protein>
<feature type="signal peptide" evidence="1">
    <location>
        <begin position="1"/>
        <end position="21"/>
    </location>
</feature>
<organism evidence="3 4">
    <name type="scientific">Kryptolebias marmoratus</name>
    <name type="common">Mangrove killifish</name>
    <name type="synonym">Rivulus marmoratus</name>
    <dbReference type="NCBI Taxonomy" id="37003"/>
    <lineage>
        <taxon>Eukaryota</taxon>
        <taxon>Metazoa</taxon>
        <taxon>Chordata</taxon>
        <taxon>Craniata</taxon>
        <taxon>Vertebrata</taxon>
        <taxon>Euteleostomi</taxon>
        <taxon>Actinopterygii</taxon>
        <taxon>Neopterygii</taxon>
        <taxon>Teleostei</taxon>
        <taxon>Neoteleostei</taxon>
        <taxon>Acanthomorphata</taxon>
        <taxon>Ovalentaria</taxon>
        <taxon>Atherinomorphae</taxon>
        <taxon>Cyprinodontiformes</taxon>
        <taxon>Rivulidae</taxon>
        <taxon>Kryptolebias</taxon>
    </lineage>
</organism>
<dbReference type="InterPro" id="IPR013783">
    <property type="entry name" value="Ig-like_fold"/>
</dbReference>
<dbReference type="InterPro" id="IPR003599">
    <property type="entry name" value="Ig_sub"/>
</dbReference>
<reference evidence="3" key="2">
    <citation type="submission" date="2025-09" db="UniProtKB">
        <authorList>
            <consortium name="Ensembl"/>
        </authorList>
    </citation>
    <scope>IDENTIFICATION</scope>
</reference>
<sequence length="130" mass="14602">MVFRFGLWLLVLADISGSVSGSVAVISVNQPPEVTVALGHDAVLPCDFQASPDETITATPVLYWFTDSDDLLKSDGKYAGRVHRLDQNSESENKSIVLKRVQWSDSKKYECKGSFTTRQRVENVRRFYSK</sequence>
<dbReference type="Gene3D" id="2.60.40.10">
    <property type="entry name" value="Immunoglobulins"/>
    <property type="match status" value="1"/>
</dbReference>
<dbReference type="InterPro" id="IPR036179">
    <property type="entry name" value="Ig-like_dom_sf"/>
</dbReference>
<evidence type="ECO:0000256" key="1">
    <source>
        <dbReference type="SAM" id="SignalP"/>
    </source>
</evidence>
<dbReference type="Pfam" id="PF13927">
    <property type="entry name" value="Ig_3"/>
    <property type="match status" value="1"/>
</dbReference>
<dbReference type="PROSITE" id="PS50835">
    <property type="entry name" value="IG_LIKE"/>
    <property type="match status" value="1"/>
</dbReference>
<accession>A0A3Q3A3Z3</accession>